<keyword evidence="4" id="KW-1185">Reference proteome</keyword>
<evidence type="ECO:0000259" key="2">
    <source>
        <dbReference type="PROSITE" id="PS51178"/>
    </source>
</evidence>
<protein>
    <submittedName>
        <fullName evidence="3">PASTA domain-containing protein</fullName>
    </submittedName>
</protein>
<dbReference type="InterPro" id="IPR005543">
    <property type="entry name" value="PASTA_dom"/>
</dbReference>
<dbReference type="Proteomes" id="UP000198280">
    <property type="component" value="Unassembled WGS sequence"/>
</dbReference>
<dbReference type="PROSITE" id="PS51178">
    <property type="entry name" value="PASTA"/>
    <property type="match status" value="1"/>
</dbReference>
<proteinExistence type="predicted"/>
<keyword evidence="1" id="KW-0732">Signal</keyword>
<accession>A0A239FTU5</accession>
<organism evidence="3 4">
    <name type="scientific">Actinacidiphila glaucinigra</name>
    <dbReference type="NCBI Taxonomy" id="235986"/>
    <lineage>
        <taxon>Bacteria</taxon>
        <taxon>Bacillati</taxon>
        <taxon>Actinomycetota</taxon>
        <taxon>Actinomycetes</taxon>
        <taxon>Kitasatosporales</taxon>
        <taxon>Streptomycetaceae</taxon>
        <taxon>Actinacidiphila</taxon>
    </lineage>
</organism>
<dbReference type="PROSITE" id="PS51257">
    <property type="entry name" value="PROKAR_LIPOPROTEIN"/>
    <property type="match status" value="1"/>
</dbReference>
<dbReference type="OrthoDB" id="4335972at2"/>
<feature type="domain" description="PASTA" evidence="2">
    <location>
        <begin position="127"/>
        <end position="196"/>
    </location>
</feature>
<dbReference type="EMBL" id="FZOF01000007">
    <property type="protein sequence ID" value="SNS59968.1"/>
    <property type="molecule type" value="Genomic_DNA"/>
</dbReference>
<feature type="signal peptide" evidence="1">
    <location>
        <begin position="1"/>
        <end position="21"/>
    </location>
</feature>
<feature type="chain" id="PRO_5012828216" evidence="1">
    <location>
        <begin position="22"/>
        <end position="202"/>
    </location>
</feature>
<gene>
    <name evidence="3" type="ORF">SAMN05216252_10764</name>
</gene>
<dbReference type="Gene3D" id="3.30.10.20">
    <property type="match status" value="1"/>
</dbReference>
<reference evidence="3 4" key="1">
    <citation type="submission" date="2017-06" db="EMBL/GenBank/DDBJ databases">
        <authorList>
            <person name="Kim H.J."/>
            <person name="Triplett B.A."/>
        </authorList>
    </citation>
    <scope>NUCLEOTIDE SEQUENCE [LARGE SCALE GENOMIC DNA]</scope>
    <source>
        <strain evidence="3 4">CGMCC 4.1858</strain>
    </source>
</reference>
<evidence type="ECO:0000256" key="1">
    <source>
        <dbReference type="SAM" id="SignalP"/>
    </source>
</evidence>
<dbReference type="AlphaFoldDB" id="A0A239FTU5"/>
<sequence length="202" mass="20642">MQIARTAAALALALLATAATACDPVGGGTTGDGRAPASTPATTASADLPSFAGMGLQAAQDKAQSLGFYRLDSHDALGRGRDQIWDRDWKICFQRPAPGSRPATGTVDFGAVKREESCPARDASPPASAGATMPDLTGTSVKVARTTLTTSTGVTAEDASGQDRFVLVESNWKVCSQSPAAGGRLTGQPVVFKAVKFGEACP</sequence>
<dbReference type="RefSeq" id="WP_089224525.1">
    <property type="nucleotide sequence ID" value="NZ_FZOF01000007.1"/>
</dbReference>
<evidence type="ECO:0000313" key="4">
    <source>
        <dbReference type="Proteomes" id="UP000198280"/>
    </source>
</evidence>
<name>A0A239FTU5_9ACTN</name>
<evidence type="ECO:0000313" key="3">
    <source>
        <dbReference type="EMBL" id="SNS59968.1"/>
    </source>
</evidence>